<protein>
    <submittedName>
        <fullName evidence="2">Grasp-with-spasm system ATP-grasp peptide maturase</fullName>
    </submittedName>
</protein>
<proteinExistence type="predicted"/>
<evidence type="ECO:0000313" key="2">
    <source>
        <dbReference type="EMBL" id="AZI55203.1"/>
    </source>
</evidence>
<dbReference type="Gene3D" id="3.30.470.20">
    <property type="entry name" value="ATP-grasp fold, B domain"/>
    <property type="match status" value="1"/>
</dbReference>
<dbReference type="NCBIfam" id="TIGR04192">
    <property type="entry name" value="GRASP_w_spasm"/>
    <property type="match status" value="1"/>
</dbReference>
<dbReference type="AlphaFoldDB" id="A0A3G8ZDH4"/>
<dbReference type="KEGG" id="eva:EIB75_08080"/>
<dbReference type="RefSeq" id="WP_124986323.1">
    <property type="nucleotide sequence ID" value="NZ_CP034160.1"/>
</dbReference>
<name>A0A3G8ZDH4_9FLAO</name>
<dbReference type="GO" id="GO:0018169">
    <property type="term" value="F:ribosomal S6-glutamic acid ligase activity"/>
    <property type="evidence" value="ECO:0007669"/>
    <property type="project" value="TreeGrafter"/>
</dbReference>
<dbReference type="InterPro" id="IPR026455">
    <property type="entry name" value="GRASP_w_spasm"/>
</dbReference>
<dbReference type="GO" id="GO:0005737">
    <property type="term" value="C:cytoplasm"/>
    <property type="evidence" value="ECO:0007669"/>
    <property type="project" value="TreeGrafter"/>
</dbReference>
<feature type="domain" description="ATP-grasp fold RimK-type" evidence="1">
    <location>
        <begin position="192"/>
        <end position="299"/>
    </location>
</feature>
<reference evidence="3" key="1">
    <citation type="submission" date="2018-11" db="EMBL/GenBank/DDBJ databases">
        <title>Proposal to divide the Flavobacteriaceae and reorganize its genera based on Amino Acid Identity values calculated from whole genome sequences.</title>
        <authorList>
            <person name="Nicholson A.C."/>
            <person name="Gulvik C.A."/>
            <person name="Whitney A.M."/>
            <person name="Sheth M."/>
            <person name="Batra D."/>
            <person name="Pryor J."/>
            <person name="Bernardet J.-F."/>
            <person name="Hugo C."/>
            <person name="Kampfer P."/>
            <person name="Newman J.D."/>
            <person name="McQuiston J.R."/>
        </authorList>
    </citation>
    <scope>NUCLEOTIDE SEQUENCE [LARGE SCALE GENOMIC DNA]</scope>
    <source>
        <strain evidence="3">H6466</strain>
    </source>
</reference>
<dbReference type="SUPFAM" id="SSF56059">
    <property type="entry name" value="Glutathione synthetase ATP-binding domain-like"/>
    <property type="match status" value="1"/>
</dbReference>
<organism evidence="2 3">
    <name type="scientific">Epilithonimonas vandammei</name>
    <dbReference type="NCBI Taxonomy" id="2487072"/>
    <lineage>
        <taxon>Bacteria</taxon>
        <taxon>Pseudomonadati</taxon>
        <taxon>Bacteroidota</taxon>
        <taxon>Flavobacteriia</taxon>
        <taxon>Flavobacteriales</taxon>
        <taxon>Weeksellaceae</taxon>
        <taxon>Chryseobacterium group</taxon>
        <taxon>Epilithonimonas</taxon>
    </lineage>
</organism>
<dbReference type="Pfam" id="PF08443">
    <property type="entry name" value="RimK"/>
    <property type="match status" value="1"/>
</dbReference>
<dbReference type="InterPro" id="IPR013651">
    <property type="entry name" value="ATP-grasp_RimK-type"/>
</dbReference>
<evidence type="ECO:0000313" key="3">
    <source>
        <dbReference type="Proteomes" id="UP000272316"/>
    </source>
</evidence>
<dbReference type="GO" id="GO:0009432">
    <property type="term" value="P:SOS response"/>
    <property type="evidence" value="ECO:0007669"/>
    <property type="project" value="TreeGrafter"/>
</dbReference>
<dbReference type="PANTHER" id="PTHR21621:SF7">
    <property type="entry name" value="RIBOSOMAL PROTEIN BS6--L-GLUTAMATE LIGASE"/>
    <property type="match status" value="1"/>
</dbReference>
<dbReference type="EMBL" id="CP034160">
    <property type="protein sequence ID" value="AZI55203.1"/>
    <property type="molecule type" value="Genomic_DNA"/>
</dbReference>
<evidence type="ECO:0000259" key="1">
    <source>
        <dbReference type="Pfam" id="PF08443"/>
    </source>
</evidence>
<gene>
    <name evidence="2" type="primary">gwsG</name>
    <name evidence="2" type="ORF">EIB75_08080</name>
</gene>
<dbReference type="Proteomes" id="UP000272316">
    <property type="component" value="Chromosome"/>
</dbReference>
<dbReference type="PANTHER" id="PTHR21621">
    <property type="entry name" value="RIBOSOMAL PROTEIN S6 MODIFICATION PROTEIN"/>
    <property type="match status" value="1"/>
</dbReference>
<sequence length="300" mass="35441">MILIISKDNEITTTEVIKWLVYYNKDFIRVNEDELFEIKMTSGKLKLESNKSNFFLDEITSVWYRRGAIKFKRIEYDNKAVNIHMNETQHWLEEYVLNILETKKHINKQTKSHVNKLLILETAKKIGLDVPDFFLANSTKNVKLGKTIVKPITGNPILQSFKKNMDATMFTAVVEEHCDEDFFISFFQEKIEKDFEIRCFYLNGKIWSFAIISQNDEQTKVDFRKYNIQVPNRNVRYQLPRSVEENIHILMKTIDLNCGSIDIIKSKEKFYFLEVNVVGQFLSLSDTCNYSLDKEFAKYL</sequence>
<accession>A0A3G8ZDH4</accession>